<accession>A0A170Q9K0</accession>
<dbReference type="AlphaFoldDB" id="A0A170Q9K0"/>
<evidence type="ECO:0000313" key="2">
    <source>
        <dbReference type="EMBL" id="CUV01777.1"/>
    </source>
</evidence>
<sequence length="79" mass="9143">MEIITQYWHQVVFIVGLIIVAVRLSAQVKELRKDLDAIEKRDTYVETVKLRAEVDQLQKHVTGLDREWLGLDPMDAGTH</sequence>
<keyword evidence="1" id="KW-0812">Transmembrane</keyword>
<gene>
    <name evidence="2" type="ORF">MGWOODY_Clf508</name>
</gene>
<keyword evidence="1" id="KW-0472">Membrane</keyword>
<proteinExistence type="predicted"/>
<name>A0A170Q9K0_9ZZZZ</name>
<protein>
    <submittedName>
        <fullName evidence="2">Uncharacterized protein</fullName>
    </submittedName>
</protein>
<feature type="transmembrane region" description="Helical" evidence="1">
    <location>
        <begin position="6"/>
        <end position="26"/>
    </location>
</feature>
<keyword evidence="1" id="KW-1133">Transmembrane helix</keyword>
<reference evidence="2" key="1">
    <citation type="submission" date="2015-10" db="EMBL/GenBank/DDBJ databases">
        <authorList>
            <person name="Gilbert D.G."/>
        </authorList>
    </citation>
    <scope>NUCLEOTIDE SEQUENCE</scope>
</reference>
<organism evidence="2">
    <name type="scientific">hydrothermal vent metagenome</name>
    <dbReference type="NCBI Taxonomy" id="652676"/>
    <lineage>
        <taxon>unclassified sequences</taxon>
        <taxon>metagenomes</taxon>
        <taxon>ecological metagenomes</taxon>
    </lineage>
</organism>
<evidence type="ECO:0000256" key="1">
    <source>
        <dbReference type="SAM" id="Phobius"/>
    </source>
</evidence>
<dbReference type="EMBL" id="FAXA01000133">
    <property type="protein sequence ID" value="CUV01777.1"/>
    <property type="molecule type" value="Genomic_DNA"/>
</dbReference>